<feature type="compositionally biased region" description="Low complexity" evidence="1">
    <location>
        <begin position="222"/>
        <end position="234"/>
    </location>
</feature>
<proteinExistence type="predicted"/>
<dbReference type="PANTHER" id="PTHR47335:SF1">
    <property type="entry name" value="UNCONVENTIONAL MYOSIN-XVI"/>
    <property type="match status" value="1"/>
</dbReference>
<protein>
    <submittedName>
        <fullName evidence="2">Uncharacterized protein</fullName>
    </submittedName>
</protein>
<feature type="compositionally biased region" description="Polar residues" evidence="1">
    <location>
        <begin position="794"/>
        <end position="810"/>
    </location>
</feature>
<keyword evidence="4" id="KW-1185">Reference proteome</keyword>
<dbReference type="OrthoDB" id="10030113at2759"/>
<feature type="region of interest" description="Disordered" evidence="1">
    <location>
        <begin position="857"/>
        <end position="882"/>
    </location>
</feature>
<dbReference type="AlphaFoldDB" id="A0A815AMF3"/>
<evidence type="ECO:0000313" key="4">
    <source>
        <dbReference type="Proteomes" id="UP000663829"/>
    </source>
</evidence>
<feature type="compositionally biased region" description="Polar residues" evidence="1">
    <location>
        <begin position="146"/>
        <end position="160"/>
    </location>
</feature>
<dbReference type="Proteomes" id="UP000681722">
    <property type="component" value="Unassembled WGS sequence"/>
</dbReference>
<feature type="region of interest" description="Disordered" evidence="1">
    <location>
        <begin position="209"/>
        <end position="301"/>
    </location>
</feature>
<comment type="caution">
    <text evidence="2">The sequence shown here is derived from an EMBL/GenBank/DDBJ whole genome shotgun (WGS) entry which is preliminary data.</text>
</comment>
<dbReference type="Proteomes" id="UP000663829">
    <property type="component" value="Unassembled WGS sequence"/>
</dbReference>
<feature type="region of interest" description="Disordered" evidence="1">
    <location>
        <begin position="775"/>
        <end position="816"/>
    </location>
</feature>
<feature type="compositionally biased region" description="Polar residues" evidence="1">
    <location>
        <begin position="775"/>
        <end position="787"/>
    </location>
</feature>
<dbReference type="Gene3D" id="1.20.5.4820">
    <property type="match status" value="1"/>
</dbReference>
<feature type="compositionally biased region" description="Low complexity" evidence="1">
    <location>
        <begin position="857"/>
        <end position="867"/>
    </location>
</feature>
<dbReference type="PANTHER" id="PTHR47335">
    <property type="entry name" value="UNCONVENTIONAL MYOSIN-XVI"/>
    <property type="match status" value="1"/>
</dbReference>
<dbReference type="InterPro" id="IPR052838">
    <property type="entry name" value="Myosin-XVI"/>
</dbReference>
<feature type="region of interest" description="Disordered" evidence="1">
    <location>
        <begin position="127"/>
        <end position="160"/>
    </location>
</feature>
<gene>
    <name evidence="2" type="ORF">GPM918_LOCUS26391</name>
    <name evidence="3" type="ORF">SRO942_LOCUS26534</name>
</gene>
<evidence type="ECO:0000313" key="3">
    <source>
        <dbReference type="EMBL" id="CAF4029998.1"/>
    </source>
</evidence>
<name>A0A815AMF3_9BILA</name>
<dbReference type="EMBL" id="CAJNOQ010010614">
    <property type="protein sequence ID" value="CAF1256504.1"/>
    <property type="molecule type" value="Genomic_DNA"/>
</dbReference>
<feature type="non-terminal residue" evidence="2">
    <location>
        <position position="1"/>
    </location>
</feature>
<accession>A0A815AMF3</accession>
<dbReference type="EMBL" id="CAJOBC010016798">
    <property type="protein sequence ID" value="CAF4029998.1"/>
    <property type="molecule type" value="Genomic_DNA"/>
</dbReference>
<dbReference type="PROSITE" id="PS50096">
    <property type="entry name" value="IQ"/>
    <property type="match status" value="1"/>
</dbReference>
<sequence length="969" mass="110489">YNALVICLLPYKMRKNGGSTTDLNDRDRALYCLKQAHIDNFKIGRTKLLFRYWHTDQLHHLSKQYERKVNVCQKVLRGWLTRRRYNRLREVHHLQLQYIKKFLNEVETIGSMYKTIVSTHVQYDKKRHDDLAHQQQHNKYNDNHPESSSVNKRVQQQSTVQQRIIGKENIQRPKMSYINGGVLNGNDDEDQVQKTLNYFDSILDQYLSDGDDENSKDHRSPNVNGNVTTIININSPPSYPKKHHDNEYRKSSLQRKTKSSSNQDVSVLHVKTPENLSSSYHTHNNDLDNANNSRNNSRRLSQHRVDMGASHFKEFHDIRYRFEQMTNDNSRRYTSENNLSDIGEMTSVASNNSRSRKDANNIKQPHMNYVDATKTTTTSTTDVPSWKKLSPQARLMALLDKTSSYEENNSISLVDGSVRRNRNNLLSQGNSASLIDLSSIDKSNSSFIQPFEQRPRFRFVPPAGENSILQEELEPSTNELQHTMTTTNNDHSRHDKRIQLVTTTPVTQVKDLNSNNNMRQINRPTTTYDNIIHHNTNNLPSSATYGLNSTTTYSSAPTARTFISEIMSPCVTPPHQNISNSNLISQSTSAQNGSHVNYTTNKNIVPLRIKSTLFSHQHENTNSAFKPHQSSPDSYHQQQVYPNQHEASIIRVVKPPQVTHNGLNNHRSSNEQQSHLRPTVSAHNVIQHPLLANGKIEQLSNRTSLQAVKRTESMHKPGVHVGITNPTQNANTNGLLTRQPNWHQSLLNLSTTDYNPNSSTTPPTTAVILSGSRGSLQSTKTAPNYTNHPAFVPKTTTNGQNSHISPQSQDNRQKIQQRKAIDDPLIQWIKQLNEHQPKQNGHVSQHSYPHAQQFYQPSSQAAPYSSSTHEPHITNGAGSTMLGNSDYSQQYLNNTNVNKQYPSQLHNPTHSYLSSPQQQLLRNHNLISYSENVYHFANNNNTNPQHLSSKVNPPIRNMPRNDLTVTTYL</sequence>
<evidence type="ECO:0000256" key="1">
    <source>
        <dbReference type="SAM" id="MobiDB-lite"/>
    </source>
</evidence>
<reference evidence="2" key="1">
    <citation type="submission" date="2021-02" db="EMBL/GenBank/DDBJ databases">
        <authorList>
            <person name="Nowell W R."/>
        </authorList>
    </citation>
    <scope>NUCLEOTIDE SEQUENCE</scope>
</reference>
<evidence type="ECO:0000313" key="2">
    <source>
        <dbReference type="EMBL" id="CAF1256504.1"/>
    </source>
</evidence>
<organism evidence="2 4">
    <name type="scientific">Didymodactylos carnosus</name>
    <dbReference type="NCBI Taxonomy" id="1234261"/>
    <lineage>
        <taxon>Eukaryota</taxon>
        <taxon>Metazoa</taxon>
        <taxon>Spiralia</taxon>
        <taxon>Gnathifera</taxon>
        <taxon>Rotifera</taxon>
        <taxon>Eurotatoria</taxon>
        <taxon>Bdelloidea</taxon>
        <taxon>Philodinida</taxon>
        <taxon>Philodinidae</taxon>
        <taxon>Didymodactylos</taxon>
    </lineage>
</organism>